<evidence type="ECO:0000256" key="2">
    <source>
        <dbReference type="ARBA" id="ARBA00009430"/>
    </source>
</evidence>
<keyword evidence="8" id="KW-1185">Reference proteome</keyword>
<evidence type="ECO:0008006" key="9">
    <source>
        <dbReference type="Google" id="ProtNLM"/>
    </source>
</evidence>
<protein>
    <recommendedName>
        <fullName evidence="9">DNA-directed RNA polymerase I subunit RPA49</fullName>
    </recommendedName>
</protein>
<evidence type="ECO:0000256" key="4">
    <source>
        <dbReference type="ARBA" id="ARBA00023163"/>
    </source>
</evidence>
<name>A0AAD3HDC5_9STRA</name>
<keyword evidence="4" id="KW-0804">Transcription</keyword>
<evidence type="ECO:0000256" key="3">
    <source>
        <dbReference type="ARBA" id="ARBA00022478"/>
    </source>
</evidence>
<keyword evidence="5" id="KW-0539">Nucleus</keyword>
<evidence type="ECO:0000256" key="5">
    <source>
        <dbReference type="ARBA" id="ARBA00023242"/>
    </source>
</evidence>
<feature type="compositionally biased region" description="Polar residues" evidence="6">
    <location>
        <begin position="102"/>
        <end position="112"/>
    </location>
</feature>
<keyword evidence="3" id="KW-0240">DNA-directed RNA polymerase</keyword>
<feature type="compositionally biased region" description="Basic and acidic residues" evidence="6">
    <location>
        <begin position="28"/>
        <end position="40"/>
    </location>
</feature>
<feature type="region of interest" description="Disordered" evidence="6">
    <location>
        <begin position="1"/>
        <end position="53"/>
    </location>
</feature>
<evidence type="ECO:0000256" key="1">
    <source>
        <dbReference type="ARBA" id="ARBA00004604"/>
    </source>
</evidence>
<evidence type="ECO:0000313" key="8">
    <source>
        <dbReference type="Proteomes" id="UP001054902"/>
    </source>
</evidence>
<evidence type="ECO:0000313" key="7">
    <source>
        <dbReference type="EMBL" id="GFH58953.1"/>
    </source>
</evidence>
<organism evidence="7 8">
    <name type="scientific">Chaetoceros tenuissimus</name>
    <dbReference type="NCBI Taxonomy" id="426638"/>
    <lineage>
        <taxon>Eukaryota</taxon>
        <taxon>Sar</taxon>
        <taxon>Stramenopiles</taxon>
        <taxon>Ochrophyta</taxon>
        <taxon>Bacillariophyta</taxon>
        <taxon>Coscinodiscophyceae</taxon>
        <taxon>Chaetocerotophycidae</taxon>
        <taxon>Chaetocerotales</taxon>
        <taxon>Chaetocerotaceae</taxon>
        <taxon>Chaetoceros</taxon>
    </lineage>
</organism>
<dbReference type="GO" id="GO:0000428">
    <property type="term" value="C:DNA-directed RNA polymerase complex"/>
    <property type="evidence" value="ECO:0007669"/>
    <property type="project" value="UniProtKB-KW"/>
</dbReference>
<dbReference type="GO" id="GO:0003677">
    <property type="term" value="F:DNA binding"/>
    <property type="evidence" value="ECO:0007669"/>
    <property type="project" value="InterPro"/>
</dbReference>
<comment type="similarity">
    <text evidence="2">Belongs to the eukaryotic RPA49/POLR1E RNA polymerase subunit family.</text>
</comment>
<reference evidence="7 8" key="1">
    <citation type="journal article" date="2021" name="Sci. Rep.">
        <title>The genome of the diatom Chaetoceros tenuissimus carries an ancient integrated fragment of an extant virus.</title>
        <authorList>
            <person name="Hongo Y."/>
            <person name="Kimura K."/>
            <person name="Takaki Y."/>
            <person name="Yoshida Y."/>
            <person name="Baba S."/>
            <person name="Kobayashi G."/>
            <person name="Nagasaki K."/>
            <person name="Hano T."/>
            <person name="Tomaru Y."/>
        </authorList>
    </citation>
    <scope>NUCLEOTIDE SEQUENCE [LARGE SCALE GENOMIC DNA]</scope>
    <source>
        <strain evidence="7 8">NIES-3715</strain>
    </source>
</reference>
<dbReference type="InterPro" id="IPR009668">
    <property type="entry name" value="RNA_pol-assoc_fac_A49-like"/>
</dbReference>
<dbReference type="GO" id="GO:0005730">
    <property type="term" value="C:nucleolus"/>
    <property type="evidence" value="ECO:0007669"/>
    <property type="project" value="UniProtKB-SubCell"/>
</dbReference>
<feature type="compositionally biased region" description="Basic residues" evidence="6">
    <location>
        <begin position="1"/>
        <end position="17"/>
    </location>
</feature>
<proteinExistence type="inferred from homology"/>
<dbReference type="EMBL" id="BLLK01000062">
    <property type="protein sequence ID" value="GFH58953.1"/>
    <property type="molecule type" value="Genomic_DNA"/>
</dbReference>
<feature type="region of interest" description="Disordered" evidence="6">
    <location>
        <begin position="91"/>
        <end position="112"/>
    </location>
</feature>
<comment type="caution">
    <text evidence="7">The sequence shown here is derived from an EMBL/GenBank/DDBJ whole genome shotgun (WGS) entry which is preliminary data.</text>
</comment>
<gene>
    <name evidence="7" type="ORF">CTEN210_15429</name>
</gene>
<dbReference type="Pfam" id="PF06870">
    <property type="entry name" value="RNA_pol_I_A49"/>
    <property type="match status" value="1"/>
</dbReference>
<dbReference type="PANTHER" id="PTHR14440">
    <property type="entry name" value="DNA-DIRECTED RNA POLYMERASE I SUBUNIT RPA49"/>
    <property type="match status" value="1"/>
</dbReference>
<dbReference type="Proteomes" id="UP001054902">
    <property type="component" value="Unassembled WGS sequence"/>
</dbReference>
<dbReference type="GO" id="GO:0006351">
    <property type="term" value="P:DNA-templated transcription"/>
    <property type="evidence" value="ECO:0007669"/>
    <property type="project" value="InterPro"/>
</dbReference>
<comment type="subcellular location">
    <subcellularLocation>
        <location evidence="1">Nucleus</location>
        <location evidence="1">Nucleolus</location>
    </subcellularLocation>
</comment>
<dbReference type="AlphaFoldDB" id="A0AAD3HDC5"/>
<accession>A0AAD3HDC5</accession>
<sequence length="495" mass="54702">MLSAKKKSKKDKKRRHSSANTPSTKTKPVKEEPSTKKIKFESGASEPATCLTFPSKHTRTMKINVQESDSAKDPVVVSFPSGLPSGIVNDAQSTGEEAGHSNPPTFTWTSARKSSSKGRILVGTDDTCTYSSMNDGRGYDGRLTKSYVAIYHKPSKTVKFIPASEKGTVFAMNQRVTDYEDSQSFDFGNMSMSERRRMVFESFGSNKKKKVLRSQDANVVEMKSVVGAGEGMMRAIGSQIEGGAVSESNKKVMEDTKSGKNAQATTAVARAYAEARRAFLPPFDEDASKPYRVYDSQEVSGEDAWAQISRTVDACINKDDWKDALQRWPWPQSTKKLLDLVSDPQKKGAKYQLKTICLVNHLVKFHNKASKKFMEGNTEDLAKKLQLPAPVAVRFLELFSVPSYDRGRSGYATSKQLKDKRLVYTLVMFLLAHGKEMKAGSIDDLCKDLSIEVKEAVNLYREAGCKCVKSKSGMVSVSLSVPLIFPPPKRGKKTA</sequence>
<evidence type="ECO:0000256" key="6">
    <source>
        <dbReference type="SAM" id="MobiDB-lite"/>
    </source>
</evidence>